<dbReference type="EMBL" id="BMAW01006280">
    <property type="protein sequence ID" value="GFS98181.1"/>
    <property type="molecule type" value="Genomic_DNA"/>
</dbReference>
<accession>A0A8X6N7K7</accession>
<protein>
    <submittedName>
        <fullName evidence="2">Uncharacterized protein</fullName>
    </submittedName>
</protein>
<name>A0A8X6N7K7_NEPPI</name>
<comment type="caution">
    <text evidence="2">The sequence shown here is derived from an EMBL/GenBank/DDBJ whole genome shotgun (WGS) entry which is preliminary data.</text>
</comment>
<reference evidence="2" key="1">
    <citation type="submission" date="2020-08" db="EMBL/GenBank/DDBJ databases">
        <title>Multicomponent nature underlies the extraordinary mechanical properties of spider dragline silk.</title>
        <authorList>
            <person name="Kono N."/>
            <person name="Nakamura H."/>
            <person name="Mori M."/>
            <person name="Yoshida Y."/>
            <person name="Ohtoshi R."/>
            <person name="Malay A.D."/>
            <person name="Moran D.A.P."/>
            <person name="Tomita M."/>
            <person name="Numata K."/>
            <person name="Arakawa K."/>
        </authorList>
    </citation>
    <scope>NUCLEOTIDE SEQUENCE</scope>
</reference>
<evidence type="ECO:0000313" key="2">
    <source>
        <dbReference type="EMBL" id="GFS98181.1"/>
    </source>
</evidence>
<proteinExistence type="predicted"/>
<evidence type="ECO:0000256" key="1">
    <source>
        <dbReference type="SAM" id="MobiDB-lite"/>
    </source>
</evidence>
<evidence type="ECO:0000313" key="3">
    <source>
        <dbReference type="Proteomes" id="UP000887013"/>
    </source>
</evidence>
<organism evidence="2 3">
    <name type="scientific">Nephila pilipes</name>
    <name type="common">Giant wood spider</name>
    <name type="synonym">Nephila maculata</name>
    <dbReference type="NCBI Taxonomy" id="299642"/>
    <lineage>
        <taxon>Eukaryota</taxon>
        <taxon>Metazoa</taxon>
        <taxon>Ecdysozoa</taxon>
        <taxon>Arthropoda</taxon>
        <taxon>Chelicerata</taxon>
        <taxon>Arachnida</taxon>
        <taxon>Araneae</taxon>
        <taxon>Araneomorphae</taxon>
        <taxon>Entelegynae</taxon>
        <taxon>Araneoidea</taxon>
        <taxon>Nephilidae</taxon>
        <taxon>Nephila</taxon>
    </lineage>
</organism>
<dbReference type="Proteomes" id="UP000887013">
    <property type="component" value="Unassembled WGS sequence"/>
</dbReference>
<dbReference type="AlphaFoldDB" id="A0A8X6N7K7"/>
<sequence>MKPDLYRKAARAWHRCGPQDVSHRQTLGRNGDGLFVQRPWPDAVFGEPEMCPICLLVMHLPVKTHCKIERSLAETVAQSLEPCSTEPRAAQPGSAAKTHDRFLAQRKTDLMTQASTPKRRKSFQTEPYR</sequence>
<feature type="compositionally biased region" description="Basic and acidic residues" evidence="1">
    <location>
        <begin position="97"/>
        <end position="109"/>
    </location>
</feature>
<keyword evidence="3" id="KW-1185">Reference proteome</keyword>
<gene>
    <name evidence="2" type="ORF">NPIL_236481</name>
</gene>
<feature type="region of interest" description="Disordered" evidence="1">
    <location>
        <begin position="80"/>
        <end position="129"/>
    </location>
</feature>